<dbReference type="Proteomes" id="UP000623608">
    <property type="component" value="Unassembled WGS sequence"/>
</dbReference>
<protein>
    <recommendedName>
        <fullName evidence="1">DNA2/NAM7 helicase helicase domain-containing protein</fullName>
    </recommendedName>
</protein>
<evidence type="ECO:0000313" key="2">
    <source>
        <dbReference type="EMBL" id="GIF18842.1"/>
    </source>
</evidence>
<dbReference type="EMBL" id="BOMY01000010">
    <property type="protein sequence ID" value="GIF18842.1"/>
    <property type="molecule type" value="Genomic_DNA"/>
</dbReference>
<reference evidence="2" key="1">
    <citation type="submission" date="2021-01" db="EMBL/GenBank/DDBJ databases">
        <title>Whole genome shotgun sequence of Actinoplanes tereljensis NBRC 105297.</title>
        <authorList>
            <person name="Komaki H."/>
            <person name="Tamura T."/>
        </authorList>
    </citation>
    <scope>NUCLEOTIDE SEQUENCE</scope>
    <source>
        <strain evidence="2">NBRC 105297</strain>
    </source>
</reference>
<evidence type="ECO:0000313" key="3">
    <source>
        <dbReference type="Proteomes" id="UP000623608"/>
    </source>
</evidence>
<organism evidence="2 3">
    <name type="scientific">Paractinoplanes tereljensis</name>
    <dbReference type="NCBI Taxonomy" id="571912"/>
    <lineage>
        <taxon>Bacteria</taxon>
        <taxon>Bacillati</taxon>
        <taxon>Actinomycetota</taxon>
        <taxon>Actinomycetes</taxon>
        <taxon>Micromonosporales</taxon>
        <taxon>Micromonosporaceae</taxon>
        <taxon>Paractinoplanes</taxon>
    </lineage>
</organism>
<proteinExistence type="predicted"/>
<comment type="caution">
    <text evidence="2">The sequence shown here is derived from an EMBL/GenBank/DDBJ whole genome shotgun (WGS) entry which is preliminary data.</text>
</comment>
<dbReference type="AlphaFoldDB" id="A0A919NJ57"/>
<keyword evidence="3" id="KW-1185">Reference proteome</keyword>
<dbReference type="InterPro" id="IPR027417">
    <property type="entry name" value="P-loop_NTPase"/>
</dbReference>
<feature type="domain" description="DNA2/NAM7 helicase helicase" evidence="1">
    <location>
        <begin position="867"/>
        <end position="926"/>
    </location>
</feature>
<dbReference type="SUPFAM" id="SSF52540">
    <property type="entry name" value="P-loop containing nucleoside triphosphate hydrolases"/>
    <property type="match status" value="1"/>
</dbReference>
<dbReference type="GO" id="GO:0043139">
    <property type="term" value="F:5'-3' DNA helicase activity"/>
    <property type="evidence" value="ECO:0007669"/>
    <property type="project" value="TreeGrafter"/>
</dbReference>
<accession>A0A919NJ57</accession>
<dbReference type="PANTHER" id="PTHR43788:SF8">
    <property type="entry name" value="DNA-BINDING PROTEIN SMUBP-2"/>
    <property type="match status" value="1"/>
</dbReference>
<dbReference type="InterPro" id="IPR041677">
    <property type="entry name" value="DNA2/NAM7_AAA_11"/>
</dbReference>
<dbReference type="Pfam" id="PF13086">
    <property type="entry name" value="AAA_11"/>
    <property type="match status" value="1"/>
</dbReference>
<evidence type="ECO:0000259" key="1">
    <source>
        <dbReference type="Pfam" id="PF13086"/>
    </source>
</evidence>
<sequence>MARQADARRSQVLEFWQAVEMFSPQRVEKVDQERRVFAVRPGRPLPWEPGHELARHTLRPNQAWRHVVYLGIYPLDEVFDAISTVLKPDPESYDERPGGESAFAAFVVGENGCAVPGAEVLSSCAWATGQVLTEGPGADWVSRFRDASAAFSAVWREVVTSAAEGPRDDGEDRTPRVLDGDALLACLAVAVAAAGAGAALSCVEIRISSQKVARRSADNVTGHEFLNSFIVRDLALVAEQAAKGNLGTALRDYLRPEAEIPAGGRIDVRDRLDRVLAETAPDTVPAGRWPTDPEHALALSQQLAVNSALGLADAGIMGVNGPPGTGKTTMLRDLVAALVVQRAKQLALLSEPRKAFTGRQLRWKTGQYNRVVSTWRPDLVGFEVVVASSNNGAVQNVTDEIPAAAAIAECWREQAAKVDYFPAVAGALLASEPDGETPGAGAAPTPPEAWALVAARLGNKTNRGRFVNAFWYHTSDEPDDQAWSGLLSLLKGYEQSTPERPWSLAVSDFRAADARVEAIRRERSDAYRAVEERAVLQREVGRLAKGVPVAAARVETARGQRDLAVRVERERCAEAEQIAHDRKLEAERIAWRRRHDAEQIADERSTEAERIISGRLANAGRSLQAWESELSRRWQAHAAHQQSRPGWWAFLRTLGAANRQWLRQDTWLGTQVTAARHEMGVAQAGLNAVQQEVDVSRQAAADAERELAAETRLLAEGVPTPEVIHEPLVVARRDLARVDQEVTAAAQDLVAAESDWRSAESRLRTADKRLARFSAALGKYFPDDSWWTDPERREPAALWTDPEWNIARSELFLAALVLHKVFVQHAAIELRRNLQAAMDIVGGDAPRDIPENAALAAWQSLFFVVPVVSTTFASYDRLFGHLGREALGWLLIDEAGQATPQNAAGALWRTRRAVVVGDPLQLESVTMLPFRAEQAIRGELGVDEQWLTSRTSVQHLADRLTTRGTYLPGDDERIWVGVPLIVHRRCDQPMFDIVNTIAYDGIMINRTGDAARERFNARYPTLPESKWIDVVGSTAQGHWIPDEGRKLDGILRVLAGLDFDMSEVMVIGPFRDIARQIGARARRYPGLTAGTIHTAQGKQADLVILVLGGNPARPGARRWAASRPNLLNVAVSRAKRRLYVIGDRTAWSAQRYFKTLSADLNPVTRAADR</sequence>
<name>A0A919NJ57_9ACTN</name>
<dbReference type="InterPro" id="IPR050534">
    <property type="entry name" value="Coronavir_polyprotein_1ab"/>
</dbReference>
<gene>
    <name evidence="2" type="ORF">Ate02nite_15720</name>
</gene>
<dbReference type="Gene3D" id="3.40.50.300">
    <property type="entry name" value="P-loop containing nucleotide triphosphate hydrolases"/>
    <property type="match status" value="3"/>
</dbReference>
<dbReference type="PANTHER" id="PTHR43788">
    <property type="entry name" value="DNA2/NAM7 HELICASE FAMILY MEMBER"/>
    <property type="match status" value="1"/>
</dbReference>